<gene>
    <name evidence="4" type="ORF">J3A84_04090</name>
</gene>
<dbReference type="EMBL" id="JAFNJU010000002">
    <property type="protein sequence ID" value="MBO1264224.1"/>
    <property type="molecule type" value="Genomic_DNA"/>
</dbReference>
<dbReference type="InterPro" id="IPR009057">
    <property type="entry name" value="Homeodomain-like_sf"/>
</dbReference>
<dbReference type="Pfam" id="PF00440">
    <property type="entry name" value="TetR_N"/>
    <property type="match status" value="1"/>
</dbReference>
<sequence>MPKQTFFNLPEEKRERILGEAVAEFKDYDYDVASINRIVERSGISKGSFYQYFKDKEDLYLHIMSIIGEKKIQYLTPSMMNFAEVNFYDALREMYRAGIEFALENPDYAEIGNRMMKDTSGLLQKIRETFTPKGDDMFIALLQKGQENGDVRADLDLRLVAKIMIGMQISVVEYYFEKHQDEGYSMKIMEELDKFFDLIRNGIS</sequence>
<proteinExistence type="predicted"/>
<evidence type="ECO:0000313" key="4">
    <source>
        <dbReference type="EMBL" id="MBO1264224.1"/>
    </source>
</evidence>
<evidence type="ECO:0000256" key="2">
    <source>
        <dbReference type="PROSITE-ProRule" id="PRU00335"/>
    </source>
</evidence>
<evidence type="ECO:0000256" key="1">
    <source>
        <dbReference type="ARBA" id="ARBA00023125"/>
    </source>
</evidence>
<dbReference type="SUPFAM" id="SSF46689">
    <property type="entry name" value="Homeodomain-like"/>
    <property type="match status" value="1"/>
</dbReference>
<dbReference type="Proteomes" id="UP000664218">
    <property type="component" value="Unassembled WGS sequence"/>
</dbReference>
<feature type="DNA-binding region" description="H-T-H motif" evidence="2">
    <location>
        <begin position="34"/>
        <end position="53"/>
    </location>
</feature>
<keyword evidence="1 2" id="KW-0238">DNA-binding</keyword>
<dbReference type="PROSITE" id="PS50977">
    <property type="entry name" value="HTH_TETR_2"/>
    <property type="match status" value="1"/>
</dbReference>
<evidence type="ECO:0000313" key="5">
    <source>
        <dbReference type="Proteomes" id="UP000664218"/>
    </source>
</evidence>
<feature type="domain" description="HTH tetR-type" evidence="3">
    <location>
        <begin position="11"/>
        <end position="71"/>
    </location>
</feature>
<dbReference type="PANTHER" id="PTHR43479:SF11">
    <property type="entry name" value="ACREF_ENVCD OPERON REPRESSOR-RELATED"/>
    <property type="match status" value="1"/>
</dbReference>
<dbReference type="GO" id="GO:0003677">
    <property type="term" value="F:DNA binding"/>
    <property type="evidence" value="ECO:0007669"/>
    <property type="project" value="UniProtKB-UniRule"/>
</dbReference>
<dbReference type="SUPFAM" id="SSF48498">
    <property type="entry name" value="Tetracyclin repressor-like, C-terminal domain"/>
    <property type="match status" value="1"/>
</dbReference>
<name>A0A939KGA9_9CLOT</name>
<reference evidence="4" key="1">
    <citation type="submission" date="2021-03" db="EMBL/GenBank/DDBJ databases">
        <title>Proteiniclasticum marinus sp. nov., isolated from tidal flat sediment.</title>
        <authorList>
            <person name="Namirimu T."/>
            <person name="Yang J.-A."/>
            <person name="Yang S.-H."/>
            <person name="Kim Y.-J."/>
            <person name="Kwon K.K."/>
        </authorList>
    </citation>
    <scope>NUCLEOTIDE SEQUENCE</scope>
    <source>
        <strain evidence="4">SCR006</strain>
    </source>
</reference>
<comment type="caution">
    <text evidence="4">The sequence shown here is derived from an EMBL/GenBank/DDBJ whole genome shotgun (WGS) entry which is preliminary data.</text>
</comment>
<dbReference type="Gene3D" id="1.10.357.10">
    <property type="entry name" value="Tetracycline Repressor, domain 2"/>
    <property type="match status" value="1"/>
</dbReference>
<evidence type="ECO:0000259" key="3">
    <source>
        <dbReference type="PROSITE" id="PS50977"/>
    </source>
</evidence>
<keyword evidence="5" id="KW-1185">Reference proteome</keyword>
<organism evidence="4 5">
    <name type="scientific">Proteiniclasticum aestuarii</name>
    <dbReference type="NCBI Taxonomy" id="2817862"/>
    <lineage>
        <taxon>Bacteria</taxon>
        <taxon>Bacillati</taxon>
        <taxon>Bacillota</taxon>
        <taxon>Clostridia</taxon>
        <taxon>Eubacteriales</taxon>
        <taxon>Clostridiaceae</taxon>
        <taxon>Proteiniclasticum</taxon>
    </lineage>
</organism>
<protein>
    <submittedName>
        <fullName evidence="4">TetR/AcrR family transcriptional regulator</fullName>
    </submittedName>
</protein>
<dbReference type="InterPro" id="IPR001647">
    <property type="entry name" value="HTH_TetR"/>
</dbReference>
<accession>A0A939KGA9</accession>
<dbReference type="InterPro" id="IPR050624">
    <property type="entry name" value="HTH-type_Tx_Regulator"/>
</dbReference>
<dbReference type="PANTHER" id="PTHR43479">
    <property type="entry name" value="ACREF/ENVCD OPERON REPRESSOR-RELATED"/>
    <property type="match status" value="1"/>
</dbReference>
<dbReference type="InterPro" id="IPR036271">
    <property type="entry name" value="Tet_transcr_reg_TetR-rel_C_sf"/>
</dbReference>
<dbReference type="AlphaFoldDB" id="A0A939KGA9"/>
<dbReference type="RefSeq" id="WP_207598739.1">
    <property type="nucleotide sequence ID" value="NZ_JAFNJU010000002.1"/>
</dbReference>
<dbReference type="PRINTS" id="PR00455">
    <property type="entry name" value="HTHTETR"/>
</dbReference>